<dbReference type="Proteomes" id="UP000823401">
    <property type="component" value="Unassembled WGS sequence"/>
</dbReference>
<name>A0ABS0LLS5_9LACT</name>
<evidence type="ECO:0000313" key="2">
    <source>
        <dbReference type="Proteomes" id="UP000823401"/>
    </source>
</evidence>
<comment type="caution">
    <text evidence="1">The sequence shown here is derived from an EMBL/GenBank/DDBJ whole genome shotgun (WGS) entry which is preliminary data.</text>
</comment>
<dbReference type="RefSeq" id="WP_197105271.1">
    <property type="nucleotide sequence ID" value="NZ_JBHSHQ010000003.1"/>
</dbReference>
<organism evidence="1 2">
    <name type="scientific">Ruoffia tabacinasalis</name>
    <dbReference type="NCBI Taxonomy" id="87458"/>
    <lineage>
        <taxon>Bacteria</taxon>
        <taxon>Bacillati</taxon>
        <taxon>Bacillota</taxon>
        <taxon>Bacilli</taxon>
        <taxon>Lactobacillales</taxon>
        <taxon>Aerococcaceae</taxon>
        <taxon>Ruoffia</taxon>
    </lineage>
</organism>
<proteinExistence type="predicted"/>
<dbReference type="Gene3D" id="3.90.105.50">
    <property type="match status" value="1"/>
</dbReference>
<dbReference type="EMBL" id="JACCEL010000037">
    <property type="protein sequence ID" value="MBG9979245.1"/>
    <property type="molecule type" value="Genomic_DNA"/>
</dbReference>
<sequence>MDIKDKPLLAIKEAALLYNIGENKLRYLTDEPDCSFVLFVGNKRIIKRLEFDRFIYNSYSCICQLKKGPPCC</sequence>
<gene>
    <name evidence="1" type="ORF">HYQ42_10700</name>
</gene>
<accession>A0ABS0LLS5</accession>
<protein>
    <submittedName>
        <fullName evidence="1">Transposase</fullName>
    </submittedName>
</protein>
<keyword evidence="2" id="KW-1185">Reference proteome</keyword>
<evidence type="ECO:0000313" key="1">
    <source>
        <dbReference type="EMBL" id="MBG9979245.1"/>
    </source>
</evidence>
<dbReference type="InterPro" id="IPR038148">
    <property type="entry name" value="Tn1545/Tn916_Xis"/>
</dbReference>
<reference evidence="1 2" key="1">
    <citation type="submission" date="2020-07" db="EMBL/GenBank/DDBJ databases">
        <title>Facklamia lactis sp. nov., isolated from raw milk.</title>
        <authorList>
            <person name="Doll E.V."/>
            <person name="Huptas C."/>
            <person name="Staib L."/>
            <person name="Wenning M."/>
            <person name="Scherer S."/>
        </authorList>
    </citation>
    <scope>NUCLEOTIDE SEQUENCE [LARGE SCALE GENOMIC DNA]</scope>
    <source>
        <strain evidence="1 2">DSM 104272</strain>
    </source>
</reference>